<sequence>MNTTPRYPPDANDIEAQESCDIFCVLCSARTRRSAGGGLRCAVGGELPPRLAQAMAEAVARVAAPHTPTHEPRLASFLACPNCTTELQRYAADQAAACVICGLQLDVPDAAELADFRARHRDPVTDP</sequence>
<dbReference type="RefSeq" id="WP_114467118.1">
    <property type="nucleotide sequence ID" value="NZ_QPJK01000002.1"/>
</dbReference>
<name>A0A368Y102_9BURK</name>
<evidence type="ECO:0000313" key="1">
    <source>
        <dbReference type="EMBL" id="RCW73971.1"/>
    </source>
</evidence>
<keyword evidence="2" id="KW-1185">Reference proteome</keyword>
<accession>A0A368Y102</accession>
<dbReference type="Proteomes" id="UP000252884">
    <property type="component" value="Unassembled WGS sequence"/>
</dbReference>
<dbReference type="EMBL" id="QPJK01000002">
    <property type="protein sequence ID" value="RCW73971.1"/>
    <property type="molecule type" value="Genomic_DNA"/>
</dbReference>
<reference evidence="1 2" key="1">
    <citation type="submission" date="2018-07" db="EMBL/GenBank/DDBJ databases">
        <title>Genomic Encyclopedia of Type Strains, Phase IV (KMG-IV): sequencing the most valuable type-strain genomes for metagenomic binning, comparative biology and taxonomic classification.</title>
        <authorList>
            <person name="Goeker M."/>
        </authorList>
    </citation>
    <scope>NUCLEOTIDE SEQUENCE [LARGE SCALE GENOMIC DNA]</scope>
    <source>
        <strain evidence="1 2">DSM 21634</strain>
    </source>
</reference>
<comment type="caution">
    <text evidence="1">The sequence shown here is derived from an EMBL/GenBank/DDBJ whole genome shotgun (WGS) entry which is preliminary data.</text>
</comment>
<gene>
    <name evidence="1" type="ORF">DES41_102288</name>
</gene>
<organism evidence="1 2">
    <name type="scientific">Pseudorhodoferax soli</name>
    <dbReference type="NCBI Taxonomy" id="545864"/>
    <lineage>
        <taxon>Bacteria</taxon>
        <taxon>Pseudomonadati</taxon>
        <taxon>Pseudomonadota</taxon>
        <taxon>Betaproteobacteria</taxon>
        <taxon>Burkholderiales</taxon>
        <taxon>Comamonadaceae</taxon>
    </lineage>
</organism>
<dbReference type="AlphaFoldDB" id="A0A368Y102"/>
<proteinExistence type="predicted"/>
<protein>
    <submittedName>
        <fullName evidence="1">Uncharacterized protein</fullName>
    </submittedName>
</protein>
<evidence type="ECO:0000313" key="2">
    <source>
        <dbReference type="Proteomes" id="UP000252884"/>
    </source>
</evidence>